<dbReference type="PANTHER" id="PTHR43187:SF2">
    <property type="entry name" value="GAMMA-GLUTAMYL-HERCYNYLCYSTEINE SULFOXIDE HYDROLASE"/>
    <property type="match status" value="1"/>
</dbReference>
<evidence type="ECO:0000259" key="3">
    <source>
        <dbReference type="PROSITE" id="PS51278"/>
    </source>
</evidence>
<evidence type="ECO:0000256" key="1">
    <source>
        <dbReference type="HAMAP-Rule" id="MF_02036"/>
    </source>
</evidence>
<dbReference type="PANTHER" id="PTHR43187">
    <property type="entry name" value="GLUTAMINE AMIDOTRANSFERASE DUG3-RELATED"/>
    <property type="match status" value="1"/>
</dbReference>
<feature type="compositionally biased region" description="Basic and acidic residues" evidence="2">
    <location>
        <begin position="290"/>
        <end position="328"/>
    </location>
</feature>
<dbReference type="EC" id="3.5.1.118" evidence="1"/>
<dbReference type="Pfam" id="PF13522">
    <property type="entry name" value="GATase_6"/>
    <property type="match status" value="1"/>
</dbReference>
<comment type="caution">
    <text evidence="4">The sequence shown here is derived from an EMBL/GenBank/DDBJ whole genome shotgun (WGS) entry which is preliminary data.</text>
</comment>
<feature type="domain" description="Glutamine amidotransferase type-2" evidence="3">
    <location>
        <begin position="2"/>
        <end position="328"/>
    </location>
</feature>
<protein>
    <recommendedName>
        <fullName evidence="1">Gamma-glutamyl-hercynylcysteine sulfoxide hydrolase</fullName>
        <ecNumber evidence="1">3.5.1.118</ecNumber>
    </recommendedName>
    <alternativeName>
        <fullName evidence="1">Gamma-glutamyl hercynylcysteine S-oxide hydrolase</fullName>
    </alternativeName>
</protein>
<dbReference type="Proteomes" id="UP001500449">
    <property type="component" value="Unassembled WGS sequence"/>
</dbReference>
<name>A0ABN2MLD2_9PSEU</name>
<dbReference type="CDD" id="cd01908">
    <property type="entry name" value="YafJ"/>
    <property type="match status" value="1"/>
</dbReference>
<gene>
    <name evidence="1 4" type="primary">egtC</name>
    <name evidence="4" type="ORF">GCM10009836_06670</name>
</gene>
<organism evidence="4 5">
    <name type="scientific">Pseudonocardia ailaonensis</name>
    <dbReference type="NCBI Taxonomy" id="367279"/>
    <lineage>
        <taxon>Bacteria</taxon>
        <taxon>Bacillati</taxon>
        <taxon>Actinomycetota</taxon>
        <taxon>Actinomycetes</taxon>
        <taxon>Pseudonocardiales</taxon>
        <taxon>Pseudonocardiaceae</taxon>
        <taxon>Pseudonocardia</taxon>
    </lineage>
</organism>
<comment type="pathway">
    <text evidence="1">Amino-acid biosynthesis; ergothioneine biosynthesis.</text>
</comment>
<dbReference type="InterPro" id="IPR029055">
    <property type="entry name" value="Ntn_hydrolases_N"/>
</dbReference>
<dbReference type="InterPro" id="IPR017808">
    <property type="entry name" value="EgtC"/>
</dbReference>
<dbReference type="Gene3D" id="3.60.20.10">
    <property type="entry name" value="Glutamine Phosphoribosylpyrophosphate, subunit 1, domain 1"/>
    <property type="match status" value="1"/>
</dbReference>
<dbReference type="NCBIfam" id="TIGR03442">
    <property type="entry name" value="ergothioneine biosynthesis protein EgtC"/>
    <property type="match status" value="1"/>
</dbReference>
<accession>A0ABN2MLD2</accession>
<comment type="function">
    <text evidence="1">Catalyzes the hydrolysis of the gamma-glutamyl amide bond of hercynyl-gamma-L-glutamyl-L-cysteine sulfoxide to produce hercynylcysteine sulfoxide, a step in the biosynthesis pathway of ergothioneine.</text>
</comment>
<feature type="region of interest" description="Disordered" evidence="2">
    <location>
        <begin position="270"/>
        <end position="328"/>
    </location>
</feature>
<dbReference type="EMBL" id="BAAAQK010000003">
    <property type="protein sequence ID" value="GAA1831387.1"/>
    <property type="molecule type" value="Genomic_DNA"/>
</dbReference>
<dbReference type="PROSITE" id="PS51278">
    <property type="entry name" value="GATASE_TYPE_2"/>
    <property type="match status" value="1"/>
</dbReference>
<feature type="compositionally biased region" description="Low complexity" evidence="2">
    <location>
        <begin position="270"/>
        <end position="280"/>
    </location>
</feature>
<evidence type="ECO:0000256" key="2">
    <source>
        <dbReference type="SAM" id="MobiDB-lite"/>
    </source>
</evidence>
<proteinExistence type="inferred from homology"/>
<keyword evidence="1" id="KW-0378">Hydrolase</keyword>
<reference evidence="4 5" key="1">
    <citation type="journal article" date="2019" name="Int. J. Syst. Evol. Microbiol.">
        <title>The Global Catalogue of Microorganisms (GCM) 10K type strain sequencing project: providing services to taxonomists for standard genome sequencing and annotation.</title>
        <authorList>
            <consortium name="The Broad Institute Genomics Platform"/>
            <consortium name="The Broad Institute Genome Sequencing Center for Infectious Disease"/>
            <person name="Wu L."/>
            <person name="Ma J."/>
        </authorList>
    </citation>
    <scope>NUCLEOTIDE SEQUENCE [LARGE SCALE GENOMIC DNA]</scope>
    <source>
        <strain evidence="4 5">JCM 16009</strain>
    </source>
</reference>
<comment type="catalytic activity">
    <reaction evidence="1">
        <text>gamma-L-glutamyl-hercynylcysteine S-oxide + H2O = S-(hercyn-2-yl)-L-cysteine S-oxide + L-glutamate</text>
        <dbReference type="Rhea" id="RHEA:42684"/>
        <dbReference type="ChEBI" id="CHEBI:15377"/>
        <dbReference type="ChEBI" id="CHEBI:29985"/>
        <dbReference type="ChEBI" id="CHEBI:82703"/>
        <dbReference type="ChEBI" id="CHEBI:82706"/>
        <dbReference type="EC" id="3.5.1.118"/>
    </reaction>
</comment>
<dbReference type="HAMAP" id="MF_02036">
    <property type="entry name" value="EgtC"/>
    <property type="match status" value="1"/>
</dbReference>
<dbReference type="InterPro" id="IPR032889">
    <property type="entry name" value="EgtC_Actinobacteria"/>
</dbReference>
<keyword evidence="1" id="KW-0315">Glutamine amidotransferase</keyword>
<evidence type="ECO:0000313" key="5">
    <source>
        <dbReference type="Proteomes" id="UP001500449"/>
    </source>
</evidence>
<keyword evidence="5" id="KW-1185">Reference proteome</keyword>
<sequence>MCRHLARIGPPASLAAVLLEPAHSLLHQSYAPADMRGGGTVNADGFGAGWYPDPVSGPASDPVPGAVSGPAGPTRYRSAQPIWSDASFAALAASVRTGAVLAAVRSATTGMPVVGTAAAPFAEGRWLFSHNGVVRGWPGSVAGLAARLPVTDLLTLDAPTDSAVLWALVRHRLRAGEEPGAVLAETVAEVAVAAPGSRLNLLLTDGSTIWGTAWDHALSVRVADGEAIVASEPTDEGPGWQPVPEGHLVIAAPDRVSYSAITPVAAAGPSAVGAPAASVPGPDPNPTDPRQTDPRRTDPRPTDPRAADPATRPHDPGQDLPEPRGAHR</sequence>
<evidence type="ECO:0000313" key="4">
    <source>
        <dbReference type="EMBL" id="GAA1831387.1"/>
    </source>
</evidence>
<dbReference type="InterPro" id="IPR052373">
    <property type="entry name" value="Gamma-glu_amide_hydrolase"/>
</dbReference>
<dbReference type="InterPro" id="IPR017932">
    <property type="entry name" value="GATase_2_dom"/>
</dbReference>
<dbReference type="SUPFAM" id="SSF56235">
    <property type="entry name" value="N-terminal nucleophile aminohydrolases (Ntn hydrolases)"/>
    <property type="match status" value="1"/>
</dbReference>